<evidence type="ECO:0000256" key="2">
    <source>
        <dbReference type="ARBA" id="ARBA00022553"/>
    </source>
</evidence>
<gene>
    <name evidence="7" type="ORF">AKAME5_000318400</name>
</gene>
<feature type="region of interest" description="Disordered" evidence="6">
    <location>
        <begin position="1254"/>
        <end position="1273"/>
    </location>
</feature>
<name>A0AAD3M8P2_LATJO</name>
<evidence type="ECO:0000256" key="5">
    <source>
        <dbReference type="SAM" id="Coils"/>
    </source>
</evidence>
<protein>
    <submittedName>
        <fullName evidence="7">Nesprin-1-like protein</fullName>
    </submittedName>
</protein>
<accession>A0AAD3M8P2</accession>
<evidence type="ECO:0000256" key="4">
    <source>
        <dbReference type="ARBA" id="ARBA00023136"/>
    </source>
</evidence>
<comment type="subcellular location">
    <subcellularLocation>
        <location evidence="1">Endomembrane system</location>
    </subcellularLocation>
</comment>
<reference evidence="7" key="1">
    <citation type="submission" date="2022-08" db="EMBL/GenBank/DDBJ databases">
        <title>Genome sequencing of akame (Lates japonicus).</title>
        <authorList>
            <person name="Hashiguchi Y."/>
            <person name="Takahashi H."/>
        </authorList>
    </citation>
    <scope>NUCLEOTIDE SEQUENCE</scope>
    <source>
        <strain evidence="7">Kochi</strain>
    </source>
</reference>
<feature type="non-terminal residue" evidence="7">
    <location>
        <position position="1450"/>
    </location>
</feature>
<proteinExistence type="predicted"/>
<feature type="coiled-coil region" evidence="5">
    <location>
        <begin position="106"/>
        <end position="133"/>
    </location>
</feature>
<evidence type="ECO:0000256" key="1">
    <source>
        <dbReference type="ARBA" id="ARBA00004308"/>
    </source>
</evidence>
<organism evidence="7 8">
    <name type="scientific">Lates japonicus</name>
    <name type="common">Japanese lates</name>
    <dbReference type="NCBI Taxonomy" id="270547"/>
    <lineage>
        <taxon>Eukaryota</taxon>
        <taxon>Metazoa</taxon>
        <taxon>Chordata</taxon>
        <taxon>Craniata</taxon>
        <taxon>Vertebrata</taxon>
        <taxon>Euteleostomi</taxon>
        <taxon>Actinopterygii</taxon>
        <taxon>Neopterygii</taxon>
        <taxon>Teleostei</taxon>
        <taxon>Neoteleostei</taxon>
        <taxon>Acanthomorphata</taxon>
        <taxon>Carangaria</taxon>
        <taxon>Carangaria incertae sedis</taxon>
        <taxon>Centropomidae</taxon>
        <taxon>Lates</taxon>
    </lineage>
</organism>
<dbReference type="Gene3D" id="1.20.58.60">
    <property type="match status" value="4"/>
</dbReference>
<evidence type="ECO:0000313" key="8">
    <source>
        <dbReference type="Proteomes" id="UP001279410"/>
    </source>
</evidence>
<feature type="coiled-coil region" evidence="5">
    <location>
        <begin position="884"/>
        <end position="911"/>
    </location>
</feature>
<keyword evidence="4" id="KW-0472">Membrane</keyword>
<dbReference type="SUPFAM" id="SSF46966">
    <property type="entry name" value="Spectrin repeat"/>
    <property type="match status" value="6"/>
</dbReference>
<feature type="coiled-coil region" evidence="5">
    <location>
        <begin position="756"/>
        <end position="783"/>
    </location>
</feature>
<dbReference type="Proteomes" id="UP001279410">
    <property type="component" value="Unassembled WGS sequence"/>
</dbReference>
<evidence type="ECO:0000313" key="7">
    <source>
        <dbReference type="EMBL" id="GLD49388.1"/>
    </source>
</evidence>
<evidence type="ECO:0000256" key="6">
    <source>
        <dbReference type="SAM" id="MobiDB-lite"/>
    </source>
</evidence>
<keyword evidence="3" id="KW-0677">Repeat</keyword>
<feature type="coiled-coil region" evidence="5">
    <location>
        <begin position="656"/>
        <end position="683"/>
    </location>
</feature>
<dbReference type="InterPro" id="IPR018159">
    <property type="entry name" value="Spectrin/alpha-actinin"/>
</dbReference>
<sequence length="1450" mass="167266">VYQSLDHELQRHVSLQDTLQQCQTWLTSVSDEPEPPAHPPLSLEEALQQMKQERTLQEQASTYLQLVCSTCDLSEPRVRETAAAIQQVKLQNEERMMLCEEVADSWRDIEEQKADLEVHLRETEQQLQNLIRRPAELEPKIAQNQLDKAQEFLQQIKERQSEVTHLNEAIGRLTDGQVSPALEEIRRLRRSWMDLGQRAEELEAQRGEDMQRSGEYQESVVAVEELFHQVSREWDYLARADTESTSEHLEALRKLSSDLEEQRATLEDLRDQRQAILPRLSLLDKELVKQQVGHLEQRWAQLETLIQQKIQDSAQTLEDLARVETQLRDAREWVEEQRPALTSALKTSPPPDLAQSFLFDHLSVCVELEARQQLLGQAVSEAQAVASRLGLSEKRCLQGLVEQAQTEVEALGARVAQRRKYLSKAFTERTQFLQGLGRALSWVQQQERKALIDDHIALLPEDLAKQVAACRGVQSGLRAYQRELASLWVQGRELERDATEKERAETLARLEELQSVFETTLQRTTQRLTDLEKALTSRKYFQVDLDKTCHWLRRADAITFPEINLNNVDDNSELQTQLSNFQNVLEQASEYENLLLIVQRIGQEILRTLNEIDHCYLDERLNALPQQYNAILALAKEKKDRVQQIILERKEFSTFFDITRNALEELQEQFDNLEKQTISMREEEVVCLINEYRNINESLFHINPAVRELQGKNEGFLCRGQQYRDEETQQLISLHNTLKQRNDQKIKHLDNCLKTIVEHNKVLSSLDSELKSVKEKLVRLKSDKDVGAIDTITSLYSLLERLDGVSSQTEECNRQTEGLGLKFEPAAFQEATLQLESLQSLWLEVKRFVEESETEVAKNEDFTRETEKMLQCLRTIKDKLEEPLTLSEVRVQRVQEEVRRLKIKEEEVRSRLRMADALGSRERQRYCSRRETVPAHVEEKLQELAKLGAEVQEGISKKQLALDKALSLVQRHHVSLQSMQKWLDSASAFLQRASSGVELDSQTDCVRDLEEISAQEKSFTAGVDELRTLDPLLVDLMEPGVMSGLKEKVETMRQRNTEVKHQLDAHREVLHRCADLWSSFQYERETLVDQMNDAESKMAMFTTAKATSIQQAEDKCQRYKSLVAHIDLLELPLNALKENATELEQIISESGKGVTSHSVSSLWQRWTRLRSVARAQERALEDTAREWRNFTEKMEKVRSVSKDLHSRVPDSTVEKAATRTALQSLLEYHDSFSQEVEREQSILALLGQHTRSLRGEEKEKEVTEKKTENGHEETPCLEEIRSMQEQYDSLVLRVRASRAQVHQELREREEVEKELGLVKGWIQDTRGLLLSPTADLDSLLQELETAHGEVISRRQSVERMTELQQSKYQDLQAGLPSELSMQLAEVALALGSAEDQVQAREREVQQTRDVKEDFSSRLQDIEAKLKTIALKLEDKSADLEEAKEETKVIS</sequence>
<dbReference type="PANTHER" id="PTHR14514:SF3">
    <property type="entry name" value="NESPRIN-1"/>
    <property type="match status" value="1"/>
</dbReference>
<keyword evidence="8" id="KW-1185">Reference proteome</keyword>
<dbReference type="SMART" id="SM00150">
    <property type="entry name" value="SPEC"/>
    <property type="match status" value="4"/>
</dbReference>
<comment type="caution">
    <text evidence="7">The sequence shown here is derived from an EMBL/GenBank/DDBJ whole genome shotgun (WGS) entry which is preliminary data.</text>
</comment>
<evidence type="ECO:0000256" key="3">
    <source>
        <dbReference type="ARBA" id="ARBA00022737"/>
    </source>
</evidence>
<dbReference type="PANTHER" id="PTHR14514">
    <property type="entry name" value="PKA ANCHORING PROTEIN"/>
    <property type="match status" value="1"/>
</dbReference>
<dbReference type="EMBL" id="BRZM01000008">
    <property type="protein sequence ID" value="GLD49388.1"/>
    <property type="molecule type" value="Genomic_DNA"/>
</dbReference>
<keyword evidence="2" id="KW-0597">Phosphoprotein</keyword>
<keyword evidence="5" id="KW-0175">Coiled coil</keyword>
<feature type="coiled-coil region" evidence="5">
    <location>
        <begin position="1404"/>
        <end position="1445"/>
    </location>
</feature>